<name>A0A3N2GVN6_9PSEU</name>
<dbReference type="RefSeq" id="WP_123683821.1">
    <property type="nucleotide sequence ID" value="NZ_CBDRBK010000011.1"/>
</dbReference>
<organism evidence="1 2">
    <name type="scientific">Amycolatopsis thermoflava</name>
    <dbReference type="NCBI Taxonomy" id="84480"/>
    <lineage>
        <taxon>Bacteria</taxon>
        <taxon>Bacillati</taxon>
        <taxon>Actinomycetota</taxon>
        <taxon>Actinomycetes</taxon>
        <taxon>Pseudonocardiales</taxon>
        <taxon>Pseudonocardiaceae</taxon>
        <taxon>Amycolatopsis</taxon>
        <taxon>Amycolatopsis methanolica group</taxon>
    </lineage>
</organism>
<reference evidence="1 2" key="1">
    <citation type="submission" date="2018-11" db="EMBL/GenBank/DDBJ databases">
        <title>Sequencing the genomes of 1000 actinobacteria strains.</title>
        <authorList>
            <person name="Klenk H.-P."/>
        </authorList>
    </citation>
    <scope>NUCLEOTIDE SEQUENCE [LARGE SCALE GENOMIC DNA]</scope>
    <source>
        <strain evidence="1 2">DSM 44348</strain>
    </source>
</reference>
<comment type="caution">
    <text evidence="1">The sequence shown here is derived from an EMBL/GenBank/DDBJ whole genome shotgun (WGS) entry which is preliminary data.</text>
</comment>
<keyword evidence="2" id="KW-1185">Reference proteome</keyword>
<dbReference type="EMBL" id="RKHY01000001">
    <property type="protein sequence ID" value="ROS40065.1"/>
    <property type="molecule type" value="Genomic_DNA"/>
</dbReference>
<dbReference type="AlphaFoldDB" id="A0A3N2GVN6"/>
<gene>
    <name evidence="1" type="ORF">EDD35_2392</name>
</gene>
<evidence type="ECO:0000313" key="2">
    <source>
        <dbReference type="Proteomes" id="UP000274843"/>
    </source>
</evidence>
<accession>A0A3N2GVN6</accession>
<dbReference type="GeneID" id="301843797"/>
<evidence type="ECO:0000313" key="1">
    <source>
        <dbReference type="EMBL" id="ROS40065.1"/>
    </source>
</evidence>
<protein>
    <submittedName>
        <fullName evidence="1">Uncharacterized protein</fullName>
    </submittedName>
</protein>
<proteinExistence type="predicted"/>
<dbReference type="Proteomes" id="UP000274843">
    <property type="component" value="Unassembled WGS sequence"/>
</dbReference>
<sequence length="105" mass="10877">MGFELVLEKIEATGRAASRVAEGLLRVDPAGALPPGDAGMPGARAADKLAAVVQVWQGRSRAAGELLAGYAARIGKAVELYHSSDDAAARDLTAAARPKGWREPI</sequence>